<name>A0A024HCF7_PSEKB</name>
<dbReference type="PATRIC" id="fig|1301098.3.peg.923"/>
<dbReference type="OrthoDB" id="7011433at2"/>
<dbReference type="KEGG" id="pkc:PKB_0918"/>
<dbReference type="EMBL" id="HG322950">
    <property type="protein sequence ID" value="CDF82284.1"/>
    <property type="molecule type" value="Genomic_DNA"/>
</dbReference>
<dbReference type="STRING" id="1301098.PKB_0918"/>
<evidence type="ECO:0000313" key="2">
    <source>
        <dbReference type="Proteomes" id="UP000025241"/>
    </source>
</evidence>
<dbReference type="Proteomes" id="UP000025241">
    <property type="component" value="Chromosome I"/>
</dbReference>
<gene>
    <name evidence="1" type="ORF">PKB_0918</name>
</gene>
<organism evidence="1 2">
    <name type="scientific">Pseudomonas knackmussii (strain DSM 6978 / CCUG 54928 / LMG 23759 / B13)</name>
    <dbReference type="NCBI Taxonomy" id="1301098"/>
    <lineage>
        <taxon>Bacteria</taxon>
        <taxon>Pseudomonadati</taxon>
        <taxon>Pseudomonadota</taxon>
        <taxon>Gammaproteobacteria</taxon>
        <taxon>Pseudomonadales</taxon>
        <taxon>Pseudomonadaceae</taxon>
        <taxon>Pseudomonas</taxon>
    </lineage>
</organism>
<reference evidence="1 2" key="2">
    <citation type="submission" date="2014-05" db="EMBL/GenBank/DDBJ databases">
        <title>Genome sequence of the 3-chlorobenzoate degrading bacterium Pseudomonas knackmussii B13 shows multiple evidence for horizontal gene transfer.</title>
        <authorList>
            <person name="Miyazaki R."/>
            <person name="Bertelli C."/>
            <person name="Falquet L."/>
            <person name="Robinson-Rechavi M."/>
            <person name="Gharib W."/>
            <person name="Roy S."/>
            <person name="Van der Meer J.R."/>
        </authorList>
    </citation>
    <scope>NUCLEOTIDE SEQUENCE [LARGE SCALE GENOMIC DNA]</scope>
    <source>
        <strain evidence="1 2">B13</strain>
    </source>
</reference>
<dbReference type="HOGENOM" id="CLU_164037_0_0_6"/>
<evidence type="ECO:0000313" key="1">
    <source>
        <dbReference type="EMBL" id="CDF82284.1"/>
    </source>
</evidence>
<evidence type="ECO:0008006" key="3">
    <source>
        <dbReference type="Google" id="ProtNLM"/>
    </source>
</evidence>
<proteinExistence type="predicted"/>
<dbReference type="PROSITE" id="PS51257">
    <property type="entry name" value="PROKAR_LIPOPROTEIN"/>
    <property type="match status" value="1"/>
</dbReference>
<keyword evidence="2" id="KW-1185">Reference proteome</keyword>
<protein>
    <recommendedName>
        <fullName evidence="3">Lipoprotein</fullName>
    </recommendedName>
</protein>
<dbReference type="Gene3D" id="1.25.40.10">
    <property type="entry name" value="Tetratricopeptide repeat domain"/>
    <property type="match status" value="1"/>
</dbReference>
<dbReference type="InterPro" id="IPR011990">
    <property type="entry name" value="TPR-like_helical_dom_sf"/>
</dbReference>
<dbReference type="AlphaFoldDB" id="A0A024HCF7"/>
<reference evidence="1 2" key="1">
    <citation type="submission" date="2013-03" db="EMBL/GenBank/DDBJ databases">
        <authorList>
            <person name="Linke B."/>
        </authorList>
    </citation>
    <scope>NUCLEOTIDE SEQUENCE [LARGE SCALE GENOMIC DNA]</scope>
    <source>
        <strain evidence="1 2">B13</strain>
    </source>
</reference>
<sequence length="123" mass="13924">MRTLFILALTLGVTGCNSWSTNSYLDSAYRAYARGDCDEVLLNLSRTERKSRARPWLQPEISMLRGQCLERQKFYVDAAQTYTFIIASYPASEYAYRAKARLETLRLNGRLPAAGAQPMPAHP</sequence>
<accession>A0A024HCF7</accession>